<keyword evidence="5" id="KW-0812">Transmembrane</keyword>
<evidence type="ECO:0000313" key="7">
    <source>
        <dbReference type="EMBL" id="SON56966.1"/>
    </source>
</evidence>
<evidence type="ECO:0000256" key="5">
    <source>
        <dbReference type="SAM" id="Phobius"/>
    </source>
</evidence>
<keyword evidence="5" id="KW-1133">Transmembrane helix</keyword>
<dbReference type="CDD" id="cd02968">
    <property type="entry name" value="SCO"/>
    <property type="match status" value="1"/>
</dbReference>
<dbReference type="InterPro" id="IPR036249">
    <property type="entry name" value="Thioredoxin-like_sf"/>
</dbReference>
<dbReference type="Proteomes" id="UP000223606">
    <property type="component" value="Chromosome 1"/>
</dbReference>
<evidence type="ECO:0000256" key="1">
    <source>
        <dbReference type="ARBA" id="ARBA00010996"/>
    </source>
</evidence>
<keyword evidence="3" id="KW-0479">Metal-binding</keyword>
<accession>A0A2C9D9L7</accession>
<dbReference type="PANTHER" id="PTHR12151:SF25">
    <property type="entry name" value="LINALOOL DEHYDRATASE_ISOMERASE DOMAIN-CONTAINING PROTEIN"/>
    <property type="match status" value="1"/>
</dbReference>
<feature type="binding site" evidence="3">
    <location>
        <position position="79"/>
    </location>
    <ligand>
        <name>Cu cation</name>
        <dbReference type="ChEBI" id="CHEBI:23378"/>
    </ligand>
</feature>
<protein>
    <submittedName>
        <fullName evidence="7">BsSco</fullName>
    </submittedName>
</protein>
<feature type="binding site" evidence="3">
    <location>
        <position position="75"/>
    </location>
    <ligand>
        <name>Cu cation</name>
        <dbReference type="ChEBI" id="CHEBI:23378"/>
    </ligand>
</feature>
<dbReference type="Gene3D" id="3.40.30.10">
    <property type="entry name" value="Glutaredoxin"/>
    <property type="match status" value="1"/>
</dbReference>
<dbReference type="EMBL" id="LT960614">
    <property type="protein sequence ID" value="SON56966.1"/>
    <property type="molecule type" value="Genomic_DNA"/>
</dbReference>
<evidence type="ECO:0000313" key="8">
    <source>
        <dbReference type="Proteomes" id="UP000223606"/>
    </source>
</evidence>
<evidence type="ECO:0000259" key="6">
    <source>
        <dbReference type="PROSITE" id="PS51352"/>
    </source>
</evidence>
<dbReference type="FunFam" id="3.40.30.10:FF:000013">
    <property type="entry name" value="Blast:Protein SCO1 homolog, mitochondrial"/>
    <property type="match status" value="1"/>
</dbReference>
<gene>
    <name evidence="7" type="primary">ypmQ_2</name>
    <name evidence="7" type="ORF">HDIA_3425</name>
</gene>
<dbReference type="Pfam" id="PF02630">
    <property type="entry name" value="SCO1-SenC"/>
    <property type="match status" value="1"/>
</dbReference>
<dbReference type="PROSITE" id="PS51352">
    <property type="entry name" value="THIOREDOXIN_2"/>
    <property type="match status" value="1"/>
</dbReference>
<dbReference type="InterPro" id="IPR003782">
    <property type="entry name" value="SCO1/SenC"/>
</dbReference>
<evidence type="ECO:0000256" key="4">
    <source>
        <dbReference type="PIRSR" id="PIRSR603782-2"/>
    </source>
</evidence>
<feature type="transmembrane region" description="Helical" evidence="5">
    <location>
        <begin position="7"/>
        <end position="29"/>
    </location>
</feature>
<proteinExistence type="inferred from homology"/>
<feature type="binding site" evidence="3">
    <location>
        <position position="163"/>
    </location>
    <ligand>
        <name>Cu cation</name>
        <dbReference type="ChEBI" id="CHEBI:23378"/>
    </ligand>
</feature>
<dbReference type="AlphaFoldDB" id="A0A2C9D9L7"/>
<evidence type="ECO:0000256" key="3">
    <source>
        <dbReference type="PIRSR" id="PIRSR603782-1"/>
    </source>
</evidence>
<dbReference type="InterPro" id="IPR013766">
    <property type="entry name" value="Thioredoxin_domain"/>
</dbReference>
<feature type="domain" description="Thioredoxin" evidence="6">
    <location>
        <begin position="27"/>
        <end position="198"/>
    </location>
</feature>
<dbReference type="RefSeq" id="WP_245883930.1">
    <property type="nucleotide sequence ID" value="NZ_LT960614.1"/>
</dbReference>
<evidence type="ECO:0000256" key="2">
    <source>
        <dbReference type="ARBA" id="ARBA00023008"/>
    </source>
</evidence>
<comment type="similarity">
    <text evidence="1">Belongs to the SCO1/2 family.</text>
</comment>
<reference evidence="8" key="1">
    <citation type="submission" date="2017-09" db="EMBL/GenBank/DDBJ databases">
        <title>Genome sequence of Nannocystis excedens DSM 71.</title>
        <authorList>
            <person name="Blom J."/>
        </authorList>
    </citation>
    <scope>NUCLEOTIDE SEQUENCE [LARGE SCALE GENOMIC DNA]</scope>
    <source>
        <strain evidence="8">type strain: E19</strain>
    </source>
</reference>
<keyword evidence="5" id="KW-0472">Membrane</keyword>
<dbReference type="KEGG" id="hdi:HDIA_3425"/>
<keyword evidence="8" id="KW-1185">Reference proteome</keyword>
<keyword evidence="2 3" id="KW-0186">Copper</keyword>
<organism evidence="7 8">
    <name type="scientific">Hartmannibacter diazotrophicus</name>
    <dbReference type="NCBI Taxonomy" id="1482074"/>
    <lineage>
        <taxon>Bacteria</taxon>
        <taxon>Pseudomonadati</taxon>
        <taxon>Pseudomonadota</taxon>
        <taxon>Alphaproteobacteria</taxon>
        <taxon>Hyphomicrobiales</taxon>
        <taxon>Pleomorphomonadaceae</taxon>
        <taxon>Hartmannibacter</taxon>
    </lineage>
</organism>
<name>A0A2C9D9L7_9HYPH</name>
<feature type="disulfide bond" description="Redox-active" evidence="4">
    <location>
        <begin position="75"/>
        <end position="79"/>
    </location>
</feature>
<sequence length="200" mass="21728">MSVRPRTLYFGIAWGLVAIMTAVLAYAVIGTRAPDQKTGVAIGGPFTLEGAGGKPVTDKDLAGKPFAIFFGYTHCPDVCPTTLAEMDAARDELGDLATGFTVVFVSVDYERDTPDSLQSYVGSFKYPVIGLTGTKEQIEAIGKEYRVYYEKIPGEDGDYTMNHTASVYLMDGKGRFKGTVNYNEDHDNVVAKLKRLAENG</sequence>
<dbReference type="GO" id="GO:0046872">
    <property type="term" value="F:metal ion binding"/>
    <property type="evidence" value="ECO:0007669"/>
    <property type="project" value="UniProtKB-KW"/>
</dbReference>
<keyword evidence="4" id="KW-1015">Disulfide bond</keyword>
<dbReference type="PANTHER" id="PTHR12151">
    <property type="entry name" value="ELECTRON TRANSPORT PROTIN SCO1/SENC FAMILY MEMBER"/>
    <property type="match status" value="1"/>
</dbReference>
<dbReference type="SUPFAM" id="SSF52833">
    <property type="entry name" value="Thioredoxin-like"/>
    <property type="match status" value="1"/>
</dbReference>